<feature type="transmembrane region" description="Helical" evidence="5">
    <location>
        <begin position="114"/>
        <end position="134"/>
    </location>
</feature>
<evidence type="ECO:0000313" key="7">
    <source>
        <dbReference type="Proteomes" id="UP000001611"/>
    </source>
</evidence>
<dbReference type="Gene3D" id="3.40.50.150">
    <property type="entry name" value="Vaccinia Virus protein VP39"/>
    <property type="match status" value="1"/>
</dbReference>
<evidence type="ECO:0000256" key="4">
    <source>
        <dbReference type="SAM" id="MobiDB-lite"/>
    </source>
</evidence>
<dbReference type="GO" id="GO:0032259">
    <property type="term" value="P:methylation"/>
    <property type="evidence" value="ECO:0007669"/>
    <property type="project" value="UniProtKB-KW"/>
</dbReference>
<proteinExistence type="inferred from homology"/>
<dbReference type="HOGENOM" id="CLU_017511_2_0_1"/>
<keyword evidence="3" id="KW-0808">Transferase</keyword>
<sequence>MASKRKTGKVDDLTPQPASPEQFENELKNLASKAQRDSGESWILKQLALYFKTTTLLILVATYSNVSYLTLSPVYGSIPSSVWHSKVIMGAAFAGWSGNIWLNRALPIKPAHLLPVIAMWIPTIQFFLFGWSNTFTAHYGPLVTELLTLFPLVAISAATVATMLEDADLSFLPQFFAEAGPGIASWLILKLFENLTDGVIQAFIGQAFFTTRIGLELLLGAAYALFAPSNLIVVSLPALYHTAMHNCHVMSPAATVGLNYTLQADNWILLDRKESLTGYISVIESLDKGFRVMRCDHSLLGGEWMKVRPTDPRVAEPIYGVFVMLEATRLVEVTAPIPDNEAKALVIGLGIGTTPAALVAHGIDTTVVEIDPVVHEFASKYFQLPKNHTAVIDDAVSYTASLVNDAEAQYDYIVHDVFTGGAEPIPLFTLEFLQGLSSLLKPDGVIAIVSDETRCLAPPKAHADQSENYAGDFVHPAPRIIVNTIREVFPSCRIFRESAAPDEETLAKDKKDFTNMVIFCKKTSGDITFRRPTESDYLGSRSRRAYMMPQHEVLDANFKLGAEDGILRNNDTVKLAQWHQKSALGHWEVMRTVLDPKIWELW</sequence>
<evidence type="ECO:0000256" key="1">
    <source>
        <dbReference type="ARBA" id="ARBA00008361"/>
    </source>
</evidence>
<dbReference type="Proteomes" id="UP000001611">
    <property type="component" value="Chromosome 1"/>
</dbReference>
<dbReference type="KEGG" id="vda:VDAG_10080"/>
<evidence type="ECO:0000256" key="2">
    <source>
        <dbReference type="ARBA" id="ARBA00022603"/>
    </source>
</evidence>
<keyword evidence="5" id="KW-1133">Transmembrane helix</keyword>
<dbReference type="PANTHER" id="PTHR12176">
    <property type="entry name" value="SAM-DEPENDENT METHYLTRANSFERASE SUPERFAMILY PROTEIN"/>
    <property type="match status" value="1"/>
</dbReference>
<dbReference type="FunFam" id="3.40.50.150:FF:000288">
    <property type="entry name" value="Spermine/spermidine synthase, putative"/>
    <property type="match status" value="1"/>
</dbReference>
<evidence type="ECO:0000256" key="3">
    <source>
        <dbReference type="ARBA" id="ARBA00022679"/>
    </source>
</evidence>
<accession>G2XIV7</accession>
<dbReference type="PANTHER" id="PTHR12176:SF59">
    <property type="entry name" value="METHYLTRANSFERASE DOMAIN-CONTAINING PROTEIN-RELATED"/>
    <property type="match status" value="1"/>
</dbReference>
<dbReference type="CDD" id="cd02440">
    <property type="entry name" value="AdoMet_MTases"/>
    <property type="match status" value="1"/>
</dbReference>
<feature type="transmembrane region" description="Helical" evidence="5">
    <location>
        <begin position="146"/>
        <end position="164"/>
    </location>
</feature>
<feature type="transmembrane region" description="Helical" evidence="5">
    <location>
        <begin position="83"/>
        <end position="102"/>
    </location>
</feature>
<gene>
    <name evidence="6" type="ORF">VDAG_10080</name>
</gene>
<evidence type="ECO:0000256" key="5">
    <source>
        <dbReference type="SAM" id="Phobius"/>
    </source>
</evidence>
<dbReference type="InParanoid" id="G2XIV7"/>
<name>G2XIV7_VERDV</name>
<dbReference type="SUPFAM" id="SSF53335">
    <property type="entry name" value="S-adenosyl-L-methionine-dependent methyltransferases"/>
    <property type="match status" value="1"/>
</dbReference>
<dbReference type="AlphaFoldDB" id="G2XIV7"/>
<dbReference type="OMA" id="CFIGWAG"/>
<comment type="similarity">
    <text evidence="1">Belongs to the methyltransferase superfamily.</text>
</comment>
<dbReference type="eggNOG" id="ENOG502QTVA">
    <property type="taxonomic scope" value="Eukaryota"/>
</dbReference>
<dbReference type="InterPro" id="IPR029063">
    <property type="entry name" value="SAM-dependent_MTases_sf"/>
</dbReference>
<dbReference type="InterPro" id="IPR051419">
    <property type="entry name" value="Lys/N-term_MeTrsfase_sf"/>
</dbReference>
<keyword evidence="7" id="KW-1185">Reference proteome</keyword>
<dbReference type="OrthoDB" id="2016285at2759"/>
<dbReference type="RefSeq" id="XP_009649639.1">
    <property type="nucleotide sequence ID" value="XM_009651344.1"/>
</dbReference>
<dbReference type="GeneID" id="20711543"/>
<dbReference type="Pfam" id="PF01564">
    <property type="entry name" value="Spermine_synth"/>
    <property type="match status" value="1"/>
</dbReference>
<keyword evidence="5" id="KW-0812">Transmembrane</keyword>
<feature type="transmembrane region" description="Helical" evidence="5">
    <location>
        <begin position="217"/>
        <end position="240"/>
    </location>
</feature>
<feature type="region of interest" description="Disordered" evidence="4">
    <location>
        <begin position="1"/>
        <end position="22"/>
    </location>
</feature>
<reference evidence="6 7" key="1">
    <citation type="submission" date="2008-03" db="EMBL/GenBank/DDBJ databases">
        <title>The Genome Sequence of Verticillium dahliae VdLs.17.</title>
        <authorList>
            <consortium name="The Broad Institute Genome Sequencing Platform"/>
            <person name="Ma L.-J.J."/>
            <person name="Klosterman S.J."/>
            <person name="Subbarao K."/>
            <person name="Dobinson K."/>
            <person name="Veronese P."/>
            <person name="Kang S."/>
            <person name="Gold S.E."/>
            <person name="Young S."/>
            <person name="Jaffe D."/>
            <person name="Gnerre S."/>
            <person name="Berlin A."/>
            <person name="Heiman D."/>
            <person name="Hepburn T."/>
            <person name="Sykes S."/>
            <person name="Alvarado L."/>
            <person name="Kodira C.D."/>
            <person name="Lander E."/>
            <person name="Galagan J."/>
            <person name="Nusbaum C."/>
            <person name="Birren B."/>
        </authorList>
    </citation>
    <scope>NUCLEOTIDE SEQUENCE [LARGE SCALE GENOMIC DNA]</scope>
    <source>
        <strain evidence="7">VdLs.17 / ATCC MYA-4575 / FGSC 10137</strain>
    </source>
</reference>
<organism evidence="6 7">
    <name type="scientific">Verticillium dahliae (strain VdLs.17 / ATCC MYA-4575 / FGSC 10137)</name>
    <name type="common">Verticillium wilt</name>
    <dbReference type="NCBI Taxonomy" id="498257"/>
    <lineage>
        <taxon>Eukaryota</taxon>
        <taxon>Fungi</taxon>
        <taxon>Dikarya</taxon>
        <taxon>Ascomycota</taxon>
        <taxon>Pezizomycotina</taxon>
        <taxon>Sordariomycetes</taxon>
        <taxon>Hypocreomycetidae</taxon>
        <taxon>Glomerellales</taxon>
        <taxon>Plectosphaerellaceae</taxon>
        <taxon>Verticillium</taxon>
    </lineage>
</organism>
<protein>
    <submittedName>
        <fullName evidence="6">Spermine/spermidine synthase family protein</fullName>
    </submittedName>
</protein>
<keyword evidence="2" id="KW-0489">Methyltransferase</keyword>
<keyword evidence="5" id="KW-0472">Membrane</keyword>
<feature type="transmembrane region" description="Helical" evidence="5">
    <location>
        <begin position="42"/>
        <end position="63"/>
    </location>
</feature>
<dbReference type="EMBL" id="DS572725">
    <property type="protein sequence ID" value="EGY20451.1"/>
    <property type="molecule type" value="Genomic_DNA"/>
</dbReference>
<evidence type="ECO:0000313" key="6">
    <source>
        <dbReference type="EMBL" id="EGY20451.1"/>
    </source>
</evidence>
<dbReference type="NCBIfam" id="NF037959">
    <property type="entry name" value="MFS_SpdSyn"/>
    <property type="match status" value="1"/>
</dbReference>
<dbReference type="GO" id="GO:0008168">
    <property type="term" value="F:methyltransferase activity"/>
    <property type="evidence" value="ECO:0007669"/>
    <property type="project" value="UniProtKB-KW"/>
</dbReference>